<organism evidence="2 3">
    <name type="scientific">Xyrichtys novacula</name>
    <name type="common">Pearly razorfish</name>
    <name type="synonym">Hemipteronotus novacula</name>
    <dbReference type="NCBI Taxonomy" id="13765"/>
    <lineage>
        <taxon>Eukaryota</taxon>
        <taxon>Metazoa</taxon>
        <taxon>Chordata</taxon>
        <taxon>Craniata</taxon>
        <taxon>Vertebrata</taxon>
        <taxon>Euteleostomi</taxon>
        <taxon>Actinopterygii</taxon>
        <taxon>Neopterygii</taxon>
        <taxon>Teleostei</taxon>
        <taxon>Neoteleostei</taxon>
        <taxon>Acanthomorphata</taxon>
        <taxon>Eupercaria</taxon>
        <taxon>Labriformes</taxon>
        <taxon>Labridae</taxon>
        <taxon>Xyrichtys</taxon>
    </lineage>
</organism>
<feature type="region of interest" description="Disordered" evidence="1">
    <location>
        <begin position="1"/>
        <end position="24"/>
    </location>
</feature>
<name>A0AAV1EZ13_XYRNO</name>
<dbReference type="AlphaFoldDB" id="A0AAV1EZ13"/>
<proteinExistence type="predicted"/>
<gene>
    <name evidence="2" type="ORF">XNOV1_A000967</name>
</gene>
<sequence length="106" mass="11590">MDEKGRDQLIGKTVKKRRRGGEEEKLSERVVVFEAQGGLGWGGRVPRVLSRLPRLLSDCGDRAAAMRTGAPGPLMRGVLFLIKDGQAIITIIIRSCTKEHASLSYG</sequence>
<evidence type="ECO:0000313" key="3">
    <source>
        <dbReference type="Proteomes" id="UP001178508"/>
    </source>
</evidence>
<evidence type="ECO:0000313" key="2">
    <source>
        <dbReference type="EMBL" id="CAJ1053951.1"/>
    </source>
</evidence>
<keyword evidence="3" id="KW-1185">Reference proteome</keyword>
<accession>A0AAV1EZ13</accession>
<dbReference type="EMBL" id="OY660866">
    <property type="protein sequence ID" value="CAJ1053951.1"/>
    <property type="molecule type" value="Genomic_DNA"/>
</dbReference>
<evidence type="ECO:0000256" key="1">
    <source>
        <dbReference type="SAM" id="MobiDB-lite"/>
    </source>
</evidence>
<protein>
    <submittedName>
        <fullName evidence="2">Uncharacterized protein</fullName>
    </submittedName>
</protein>
<dbReference type="Proteomes" id="UP001178508">
    <property type="component" value="Chromosome 3"/>
</dbReference>
<reference evidence="2" key="1">
    <citation type="submission" date="2023-08" db="EMBL/GenBank/DDBJ databases">
        <authorList>
            <person name="Alioto T."/>
            <person name="Alioto T."/>
            <person name="Gomez Garrido J."/>
        </authorList>
    </citation>
    <scope>NUCLEOTIDE SEQUENCE</scope>
</reference>